<evidence type="ECO:0000313" key="2">
    <source>
        <dbReference type="Proteomes" id="UP000007322"/>
    </source>
</evidence>
<dbReference type="HOGENOM" id="CLU_2639835_0_0_1"/>
<sequence length="77" mass="9158">MKKHGRQTCPYCHDSINAFHKALERHLRSHHSDLADVRANPKVWKEEVLCEGCGRRMRADNRKRHLKTCKGMRYEQT</sequence>
<dbReference type="VEuPathDB" id="FungiDB:MYCTH_2310459"/>
<dbReference type="KEGG" id="mtm:MYCTH_2310459"/>
<dbReference type="GeneID" id="11514123"/>
<gene>
    <name evidence="1" type="ORF">MYCTH_2310459</name>
</gene>
<evidence type="ECO:0000313" key="1">
    <source>
        <dbReference type="EMBL" id="AEO60819.1"/>
    </source>
</evidence>
<keyword evidence="2" id="KW-1185">Reference proteome</keyword>
<dbReference type="OrthoDB" id="4590509at2759"/>
<protein>
    <submittedName>
        <fullName evidence="1">Uncharacterized protein</fullName>
    </submittedName>
</protein>
<name>G2QLI9_THET4</name>
<dbReference type="Proteomes" id="UP000007322">
    <property type="component" value="Chromosome 6"/>
</dbReference>
<dbReference type="AlphaFoldDB" id="G2QLI9"/>
<dbReference type="InParanoid" id="G2QLI9"/>
<organism evidence="1 2">
    <name type="scientific">Thermothelomyces thermophilus (strain ATCC 42464 / BCRC 31852 / DSM 1799)</name>
    <name type="common">Sporotrichum thermophile</name>
    <dbReference type="NCBI Taxonomy" id="573729"/>
    <lineage>
        <taxon>Eukaryota</taxon>
        <taxon>Fungi</taxon>
        <taxon>Dikarya</taxon>
        <taxon>Ascomycota</taxon>
        <taxon>Pezizomycotina</taxon>
        <taxon>Sordariomycetes</taxon>
        <taxon>Sordariomycetidae</taxon>
        <taxon>Sordariales</taxon>
        <taxon>Chaetomiaceae</taxon>
        <taxon>Thermothelomyces</taxon>
    </lineage>
</organism>
<reference evidence="1 2" key="1">
    <citation type="journal article" date="2011" name="Nat. Biotechnol.">
        <title>Comparative genomic analysis of the thermophilic biomass-degrading fungi Myceliophthora thermophila and Thielavia terrestris.</title>
        <authorList>
            <person name="Berka R.M."/>
            <person name="Grigoriev I.V."/>
            <person name="Otillar R."/>
            <person name="Salamov A."/>
            <person name="Grimwood J."/>
            <person name="Reid I."/>
            <person name="Ishmael N."/>
            <person name="John T."/>
            <person name="Darmond C."/>
            <person name="Moisan M.-C."/>
            <person name="Henrissat B."/>
            <person name="Coutinho P.M."/>
            <person name="Lombard V."/>
            <person name="Natvig D.O."/>
            <person name="Lindquist E."/>
            <person name="Schmutz J."/>
            <person name="Lucas S."/>
            <person name="Harris P."/>
            <person name="Powlowski J."/>
            <person name="Bellemare A."/>
            <person name="Taylor D."/>
            <person name="Butler G."/>
            <person name="de Vries R.P."/>
            <person name="Allijn I.E."/>
            <person name="van den Brink J."/>
            <person name="Ushinsky S."/>
            <person name="Storms R."/>
            <person name="Powell A.J."/>
            <person name="Paulsen I.T."/>
            <person name="Elbourne L.D.H."/>
            <person name="Baker S.E."/>
            <person name="Magnuson J."/>
            <person name="LaBoissiere S."/>
            <person name="Clutterbuck A.J."/>
            <person name="Martinez D."/>
            <person name="Wogulis M."/>
            <person name="de Leon A.L."/>
            <person name="Rey M.W."/>
            <person name="Tsang A."/>
        </authorList>
    </citation>
    <scope>NUCLEOTIDE SEQUENCE [LARGE SCALE GENOMIC DNA]</scope>
    <source>
        <strain evidence="2">ATCC 42464 / BCRC 31852 / DSM 1799</strain>
    </source>
</reference>
<dbReference type="RefSeq" id="XP_003666064.1">
    <property type="nucleotide sequence ID" value="XM_003666016.1"/>
</dbReference>
<accession>G2QLI9</accession>
<dbReference type="EMBL" id="CP003007">
    <property type="protein sequence ID" value="AEO60819.1"/>
    <property type="molecule type" value="Genomic_DNA"/>
</dbReference>
<proteinExistence type="predicted"/>